<evidence type="ECO:0000313" key="2">
    <source>
        <dbReference type="EMBL" id="KAL3514328.1"/>
    </source>
</evidence>
<dbReference type="InterPro" id="IPR026960">
    <property type="entry name" value="RVT-Znf"/>
</dbReference>
<organism evidence="2 3">
    <name type="scientific">Cinchona calisaya</name>
    <dbReference type="NCBI Taxonomy" id="153742"/>
    <lineage>
        <taxon>Eukaryota</taxon>
        <taxon>Viridiplantae</taxon>
        <taxon>Streptophyta</taxon>
        <taxon>Embryophyta</taxon>
        <taxon>Tracheophyta</taxon>
        <taxon>Spermatophyta</taxon>
        <taxon>Magnoliopsida</taxon>
        <taxon>eudicotyledons</taxon>
        <taxon>Gunneridae</taxon>
        <taxon>Pentapetalae</taxon>
        <taxon>asterids</taxon>
        <taxon>lamiids</taxon>
        <taxon>Gentianales</taxon>
        <taxon>Rubiaceae</taxon>
        <taxon>Cinchonoideae</taxon>
        <taxon>Cinchoneae</taxon>
        <taxon>Cinchona</taxon>
    </lineage>
</organism>
<proteinExistence type="predicted"/>
<evidence type="ECO:0000313" key="3">
    <source>
        <dbReference type="Proteomes" id="UP001630127"/>
    </source>
</evidence>
<reference evidence="2 3" key="1">
    <citation type="submission" date="2024-11" db="EMBL/GenBank/DDBJ databases">
        <title>A near-complete genome assembly of Cinchona calisaya.</title>
        <authorList>
            <person name="Lian D.C."/>
            <person name="Zhao X.W."/>
            <person name="Wei L."/>
        </authorList>
    </citation>
    <scope>NUCLEOTIDE SEQUENCE [LARGE SCALE GENOMIC DNA]</scope>
    <source>
        <tissue evidence="2">Nenye</tissue>
    </source>
</reference>
<dbReference type="Pfam" id="PF13966">
    <property type="entry name" value="zf-RVT"/>
    <property type="match status" value="1"/>
</dbReference>
<sequence length="119" mass="14139">MQQQYGLEGLEKLCKLDIKCKLKHIIWNCLSQAIPNNEEMHRTTRLGNPWCKICGEDVQTLEHIIFFCLFAQMVWKMVPIKWDEIEDLRYNIKRWRLGLMEAGKMEDGNKQIGFIVKLL</sequence>
<feature type="domain" description="Reverse transcriptase zinc-binding" evidence="1">
    <location>
        <begin position="15"/>
        <end position="75"/>
    </location>
</feature>
<accession>A0ABD2Z5B6</accession>
<protein>
    <recommendedName>
        <fullName evidence="1">Reverse transcriptase zinc-binding domain-containing protein</fullName>
    </recommendedName>
</protein>
<gene>
    <name evidence="2" type="ORF">ACH5RR_027045</name>
</gene>
<name>A0ABD2Z5B6_9GENT</name>
<dbReference type="Proteomes" id="UP001630127">
    <property type="component" value="Unassembled WGS sequence"/>
</dbReference>
<comment type="caution">
    <text evidence="2">The sequence shown here is derived from an EMBL/GenBank/DDBJ whole genome shotgun (WGS) entry which is preliminary data.</text>
</comment>
<dbReference type="EMBL" id="JBJUIK010000011">
    <property type="protein sequence ID" value="KAL3514328.1"/>
    <property type="molecule type" value="Genomic_DNA"/>
</dbReference>
<dbReference type="AlphaFoldDB" id="A0ABD2Z5B6"/>
<keyword evidence="3" id="KW-1185">Reference proteome</keyword>
<evidence type="ECO:0000259" key="1">
    <source>
        <dbReference type="Pfam" id="PF13966"/>
    </source>
</evidence>